<dbReference type="Proteomes" id="UP000076532">
    <property type="component" value="Unassembled WGS sequence"/>
</dbReference>
<protein>
    <recommendedName>
        <fullName evidence="1">DUF6593 domain-containing protein</fullName>
    </recommendedName>
</protein>
<accession>A0A166KCW6</accession>
<evidence type="ECO:0000313" key="3">
    <source>
        <dbReference type="Proteomes" id="UP000076532"/>
    </source>
</evidence>
<gene>
    <name evidence="2" type="ORF">FIBSPDRAFT_740253</name>
</gene>
<organism evidence="2 3">
    <name type="scientific">Athelia psychrophila</name>
    <dbReference type="NCBI Taxonomy" id="1759441"/>
    <lineage>
        <taxon>Eukaryota</taxon>
        <taxon>Fungi</taxon>
        <taxon>Dikarya</taxon>
        <taxon>Basidiomycota</taxon>
        <taxon>Agaricomycotina</taxon>
        <taxon>Agaricomycetes</taxon>
        <taxon>Agaricomycetidae</taxon>
        <taxon>Atheliales</taxon>
        <taxon>Atheliaceae</taxon>
        <taxon>Athelia</taxon>
    </lineage>
</organism>
<feature type="domain" description="DUF6593" evidence="1">
    <location>
        <begin position="10"/>
        <end position="174"/>
    </location>
</feature>
<reference evidence="2 3" key="1">
    <citation type="journal article" date="2016" name="Mol. Biol. Evol.">
        <title>Comparative Genomics of Early-Diverging Mushroom-Forming Fungi Provides Insights into the Origins of Lignocellulose Decay Capabilities.</title>
        <authorList>
            <person name="Nagy L.G."/>
            <person name="Riley R."/>
            <person name="Tritt A."/>
            <person name="Adam C."/>
            <person name="Daum C."/>
            <person name="Floudas D."/>
            <person name="Sun H."/>
            <person name="Yadav J.S."/>
            <person name="Pangilinan J."/>
            <person name="Larsson K.H."/>
            <person name="Matsuura K."/>
            <person name="Barry K."/>
            <person name="Labutti K."/>
            <person name="Kuo R."/>
            <person name="Ohm R.A."/>
            <person name="Bhattacharya S.S."/>
            <person name="Shirouzu T."/>
            <person name="Yoshinaga Y."/>
            <person name="Martin F.M."/>
            <person name="Grigoriev I.V."/>
            <person name="Hibbett D.S."/>
        </authorList>
    </citation>
    <scope>NUCLEOTIDE SEQUENCE [LARGE SCALE GENOMIC DNA]</scope>
    <source>
        <strain evidence="2 3">CBS 109695</strain>
    </source>
</reference>
<sequence length="176" mass="19773">MTIYLTNHANVRNTKFCNDEGQVLYASQTPGPILSSNRVTTVSKVVPNNSPDDMSDHFTELAVIEWHPIASSVLKYGDLEIQMNDFMPSIGFSRRCRVFTAPGDGRSFKWKLGKWSCALTVNDDSKTAVAQGHRNKLGIIGKPRPARLEIFSGFGHLTDIILITYIFVEKLRKQKE</sequence>
<name>A0A166KCW6_9AGAM</name>
<evidence type="ECO:0000259" key="1">
    <source>
        <dbReference type="Pfam" id="PF20236"/>
    </source>
</evidence>
<dbReference type="OrthoDB" id="3360976at2759"/>
<proteinExistence type="predicted"/>
<evidence type="ECO:0000313" key="2">
    <source>
        <dbReference type="EMBL" id="KZP21780.1"/>
    </source>
</evidence>
<dbReference type="Pfam" id="PF20236">
    <property type="entry name" value="DUF6593"/>
    <property type="match status" value="1"/>
</dbReference>
<dbReference type="InterPro" id="IPR046528">
    <property type="entry name" value="DUF6593"/>
</dbReference>
<keyword evidence="3" id="KW-1185">Reference proteome</keyword>
<dbReference type="AlphaFoldDB" id="A0A166KCW6"/>
<dbReference type="EMBL" id="KV417545">
    <property type="protein sequence ID" value="KZP21780.1"/>
    <property type="molecule type" value="Genomic_DNA"/>
</dbReference>